<evidence type="ECO:0000313" key="2">
    <source>
        <dbReference type="Proteomes" id="UP000561459"/>
    </source>
</evidence>
<comment type="caution">
    <text evidence="1">The sequence shown here is derived from an EMBL/GenBank/DDBJ whole genome shotgun (WGS) entry which is preliminary data.</text>
</comment>
<keyword evidence="2" id="KW-1185">Reference proteome</keyword>
<dbReference type="Proteomes" id="UP000561459">
    <property type="component" value="Unassembled WGS sequence"/>
</dbReference>
<keyword evidence="1" id="KW-0966">Cell projection</keyword>
<reference evidence="1 2" key="1">
    <citation type="submission" date="2020-08" db="EMBL/GenBank/DDBJ databases">
        <title>Genomic Encyclopedia of Type Strains, Phase IV (KMG-IV): sequencing the most valuable type-strain genomes for metagenomic binning, comparative biology and taxonomic classification.</title>
        <authorList>
            <person name="Goeker M."/>
        </authorList>
    </citation>
    <scope>NUCLEOTIDE SEQUENCE [LARGE SCALE GENOMIC DNA]</scope>
    <source>
        <strain evidence="1 2">DSM 27568</strain>
    </source>
</reference>
<dbReference type="Gene3D" id="1.20.120.340">
    <property type="entry name" value="Flagellar protein FliS"/>
    <property type="match status" value="1"/>
</dbReference>
<dbReference type="AlphaFoldDB" id="A0A7W6C4Z8"/>
<evidence type="ECO:0000313" key="1">
    <source>
        <dbReference type="EMBL" id="MBB3938562.1"/>
    </source>
</evidence>
<dbReference type="SUPFAM" id="SSF101116">
    <property type="entry name" value="Flagellar export chaperone FliS"/>
    <property type="match status" value="1"/>
</dbReference>
<keyword evidence="1" id="KW-0282">Flagellum</keyword>
<sequence>MLALRSPQEAYRRVEFDARVAASRPADLVHLCIEHLIGALGTAVHAAAAGDNQLKSKSLTTALTAVTALQLGVSGEDGVAGALRHMYEAARRTILDSAMQFDSRRIDTLRTDFLEIGAALRGS</sequence>
<keyword evidence="1" id="KW-0969">Cilium</keyword>
<accession>A0A7W6C4Z8</accession>
<protein>
    <submittedName>
        <fullName evidence="1">Flagellar protein FliS</fullName>
    </submittedName>
</protein>
<organism evidence="1 2">
    <name type="scientific">Novosphingobium fluoreni</name>
    <dbReference type="NCBI Taxonomy" id="1391222"/>
    <lineage>
        <taxon>Bacteria</taxon>
        <taxon>Pseudomonadati</taxon>
        <taxon>Pseudomonadota</taxon>
        <taxon>Alphaproteobacteria</taxon>
        <taxon>Sphingomonadales</taxon>
        <taxon>Sphingomonadaceae</taxon>
        <taxon>Novosphingobium</taxon>
    </lineage>
</organism>
<dbReference type="Pfam" id="PF02561">
    <property type="entry name" value="FliS"/>
    <property type="match status" value="1"/>
</dbReference>
<dbReference type="InterPro" id="IPR036584">
    <property type="entry name" value="FliS_sf"/>
</dbReference>
<dbReference type="GO" id="GO:0044780">
    <property type="term" value="P:bacterial-type flagellum assembly"/>
    <property type="evidence" value="ECO:0007669"/>
    <property type="project" value="InterPro"/>
</dbReference>
<gene>
    <name evidence="1" type="ORF">GGR39_000191</name>
</gene>
<dbReference type="RefSeq" id="WP_058736233.1">
    <property type="nucleotide sequence ID" value="NZ_JACIDY010000001.1"/>
</dbReference>
<name>A0A7W6C4Z8_9SPHN</name>
<dbReference type="EMBL" id="JACIDY010000001">
    <property type="protein sequence ID" value="MBB3938562.1"/>
    <property type="molecule type" value="Genomic_DNA"/>
</dbReference>
<proteinExistence type="predicted"/>
<dbReference type="InterPro" id="IPR003713">
    <property type="entry name" value="FliS"/>
</dbReference>